<sequence>IRKADLFGDIVFKPYGFAKNDPQWVYRRRDQGASNYTESLDWLYRWRFGFMNLTIIWGTRGYLSRLGSHLLEQFLDGHWQGHPFTLRLTLAS</sequence>
<organism evidence="1">
    <name type="scientific">marine metagenome</name>
    <dbReference type="NCBI Taxonomy" id="408172"/>
    <lineage>
        <taxon>unclassified sequences</taxon>
        <taxon>metagenomes</taxon>
        <taxon>ecological metagenomes</taxon>
    </lineage>
</organism>
<name>A0A382N4P1_9ZZZZ</name>
<protein>
    <submittedName>
        <fullName evidence="1">Uncharacterized protein</fullName>
    </submittedName>
</protein>
<evidence type="ECO:0000313" key="1">
    <source>
        <dbReference type="EMBL" id="SVC54511.1"/>
    </source>
</evidence>
<reference evidence="1" key="1">
    <citation type="submission" date="2018-05" db="EMBL/GenBank/DDBJ databases">
        <authorList>
            <person name="Lanie J.A."/>
            <person name="Ng W.-L."/>
            <person name="Kazmierczak K.M."/>
            <person name="Andrzejewski T.M."/>
            <person name="Davidsen T.M."/>
            <person name="Wayne K.J."/>
            <person name="Tettelin H."/>
            <person name="Glass J.I."/>
            <person name="Rusch D."/>
            <person name="Podicherti R."/>
            <person name="Tsui H.-C.T."/>
            <person name="Winkler M.E."/>
        </authorList>
    </citation>
    <scope>NUCLEOTIDE SEQUENCE</scope>
</reference>
<proteinExistence type="predicted"/>
<gene>
    <name evidence="1" type="ORF">METZ01_LOCUS307365</name>
</gene>
<dbReference type="AlphaFoldDB" id="A0A382N4P1"/>
<accession>A0A382N4P1</accession>
<feature type="non-terminal residue" evidence="1">
    <location>
        <position position="1"/>
    </location>
</feature>
<dbReference type="EMBL" id="UINC01097090">
    <property type="protein sequence ID" value="SVC54511.1"/>
    <property type="molecule type" value="Genomic_DNA"/>
</dbReference>